<feature type="binding site" evidence="8">
    <location>
        <position position="101"/>
    </location>
    <ligand>
        <name>Fe cation</name>
        <dbReference type="ChEBI" id="CHEBI:24875"/>
    </ligand>
</feature>
<dbReference type="GO" id="GO:1900376">
    <property type="term" value="P:regulation of secondary metabolite biosynthetic process"/>
    <property type="evidence" value="ECO:0007669"/>
    <property type="project" value="TreeGrafter"/>
</dbReference>
<dbReference type="InterPro" id="IPR036388">
    <property type="entry name" value="WH-like_DNA-bd_sf"/>
</dbReference>
<gene>
    <name evidence="9" type="ORF">A3J13_00315</name>
</gene>
<evidence type="ECO:0000256" key="1">
    <source>
        <dbReference type="ARBA" id="ARBA00007957"/>
    </source>
</evidence>
<evidence type="ECO:0008006" key="11">
    <source>
        <dbReference type="Google" id="ProtNLM"/>
    </source>
</evidence>
<keyword evidence="3 7" id="KW-0862">Zinc</keyword>
<dbReference type="InterPro" id="IPR043135">
    <property type="entry name" value="Fur_C"/>
</dbReference>
<feature type="binding site" evidence="7">
    <location>
        <position position="149"/>
    </location>
    <ligand>
        <name>Zn(2+)</name>
        <dbReference type="ChEBI" id="CHEBI:29105"/>
    </ligand>
</feature>
<dbReference type="AlphaFoldDB" id="A0A1F5MFD7"/>
<dbReference type="InterPro" id="IPR036390">
    <property type="entry name" value="WH_DNA-bd_sf"/>
</dbReference>
<comment type="cofactor">
    <cofactor evidence="7">
        <name>Zn(2+)</name>
        <dbReference type="ChEBI" id="CHEBI:29105"/>
    </cofactor>
    <text evidence="7">Binds 1 zinc ion per subunit.</text>
</comment>
<keyword evidence="2" id="KW-0678">Repressor</keyword>
<dbReference type="GO" id="GO:0008270">
    <property type="term" value="F:zinc ion binding"/>
    <property type="evidence" value="ECO:0007669"/>
    <property type="project" value="TreeGrafter"/>
</dbReference>
<organism evidence="9 10">
    <name type="scientific">Candidatus Daviesbacteria bacterium RIFCSPLOWO2_02_FULL_36_8</name>
    <dbReference type="NCBI Taxonomy" id="1797793"/>
    <lineage>
        <taxon>Bacteria</taxon>
        <taxon>Candidatus Daviesiibacteriota</taxon>
    </lineage>
</organism>
<keyword evidence="5" id="KW-0238">DNA-binding</keyword>
<keyword evidence="6" id="KW-0804">Transcription</keyword>
<dbReference type="Pfam" id="PF01475">
    <property type="entry name" value="FUR"/>
    <property type="match status" value="1"/>
</dbReference>
<comment type="cofactor">
    <cofactor evidence="8">
        <name>Mn(2+)</name>
        <dbReference type="ChEBI" id="CHEBI:29035"/>
    </cofactor>
    <cofactor evidence="8">
        <name>Fe(2+)</name>
        <dbReference type="ChEBI" id="CHEBI:29033"/>
    </cofactor>
    <text evidence="8">Binds 1 Mn(2+) or Fe(2+) ion per subunit.</text>
</comment>
<feature type="binding site" evidence="7">
    <location>
        <position position="146"/>
    </location>
    <ligand>
        <name>Zn(2+)</name>
        <dbReference type="ChEBI" id="CHEBI:29105"/>
    </ligand>
</feature>
<evidence type="ECO:0000256" key="6">
    <source>
        <dbReference type="ARBA" id="ARBA00023163"/>
    </source>
</evidence>
<dbReference type="GO" id="GO:0000976">
    <property type="term" value="F:transcription cis-regulatory region binding"/>
    <property type="evidence" value="ECO:0007669"/>
    <property type="project" value="TreeGrafter"/>
</dbReference>
<keyword evidence="8" id="KW-0408">Iron</keyword>
<feature type="binding site" evidence="8">
    <location>
        <position position="138"/>
    </location>
    <ligand>
        <name>Fe cation</name>
        <dbReference type="ChEBI" id="CHEBI:24875"/>
    </ligand>
</feature>
<keyword evidence="7" id="KW-0479">Metal-binding</keyword>
<dbReference type="Gene3D" id="3.30.1490.190">
    <property type="match status" value="1"/>
</dbReference>
<proteinExistence type="inferred from homology"/>
<evidence type="ECO:0000256" key="7">
    <source>
        <dbReference type="PIRSR" id="PIRSR602481-1"/>
    </source>
</evidence>
<dbReference type="Proteomes" id="UP000183317">
    <property type="component" value="Unassembled WGS sequence"/>
</dbReference>
<comment type="caution">
    <text evidence="9">The sequence shown here is derived from an EMBL/GenBank/DDBJ whole genome shotgun (WGS) entry which is preliminary data.</text>
</comment>
<dbReference type="PANTHER" id="PTHR33202">
    <property type="entry name" value="ZINC UPTAKE REGULATION PROTEIN"/>
    <property type="match status" value="1"/>
</dbReference>
<evidence type="ECO:0000313" key="10">
    <source>
        <dbReference type="Proteomes" id="UP000183317"/>
    </source>
</evidence>
<dbReference type="InterPro" id="IPR002481">
    <property type="entry name" value="FUR"/>
</dbReference>
<name>A0A1F5MFD7_9BACT</name>
<feature type="binding site" evidence="7">
    <location>
        <position position="107"/>
    </location>
    <ligand>
        <name>Zn(2+)</name>
        <dbReference type="ChEBI" id="CHEBI:29105"/>
    </ligand>
</feature>
<dbReference type="Gene3D" id="1.10.10.10">
    <property type="entry name" value="Winged helix-like DNA-binding domain superfamily/Winged helix DNA-binding domain"/>
    <property type="match status" value="1"/>
</dbReference>
<evidence type="ECO:0000256" key="5">
    <source>
        <dbReference type="ARBA" id="ARBA00023125"/>
    </source>
</evidence>
<evidence type="ECO:0000256" key="2">
    <source>
        <dbReference type="ARBA" id="ARBA00022491"/>
    </source>
</evidence>
<evidence type="ECO:0000256" key="4">
    <source>
        <dbReference type="ARBA" id="ARBA00023015"/>
    </source>
</evidence>
<dbReference type="SUPFAM" id="SSF46785">
    <property type="entry name" value="Winged helix' DNA-binding domain"/>
    <property type="match status" value="1"/>
</dbReference>
<dbReference type="PANTHER" id="PTHR33202:SF7">
    <property type="entry name" value="FERRIC UPTAKE REGULATION PROTEIN"/>
    <property type="match status" value="1"/>
</dbReference>
<dbReference type="GO" id="GO:0045892">
    <property type="term" value="P:negative regulation of DNA-templated transcription"/>
    <property type="evidence" value="ECO:0007669"/>
    <property type="project" value="TreeGrafter"/>
</dbReference>
<dbReference type="GO" id="GO:0003700">
    <property type="term" value="F:DNA-binding transcription factor activity"/>
    <property type="evidence" value="ECO:0007669"/>
    <property type="project" value="InterPro"/>
</dbReference>
<comment type="similarity">
    <text evidence="1">Belongs to the Fur family.</text>
</comment>
<evidence type="ECO:0000313" key="9">
    <source>
        <dbReference type="EMBL" id="OGE64074.1"/>
    </source>
</evidence>
<dbReference type="EMBL" id="MFDU01000049">
    <property type="protein sequence ID" value="OGE64074.1"/>
    <property type="molecule type" value="Genomic_DNA"/>
</dbReference>
<reference evidence="9 10" key="1">
    <citation type="journal article" date="2016" name="Nat. Commun.">
        <title>Thousands of microbial genomes shed light on interconnected biogeochemical processes in an aquifer system.</title>
        <authorList>
            <person name="Anantharaman K."/>
            <person name="Brown C.T."/>
            <person name="Hug L.A."/>
            <person name="Sharon I."/>
            <person name="Castelle C.J."/>
            <person name="Probst A.J."/>
            <person name="Thomas B.C."/>
            <person name="Singh A."/>
            <person name="Wilkins M.J."/>
            <person name="Karaoz U."/>
            <person name="Brodie E.L."/>
            <person name="Williams K.H."/>
            <person name="Hubbard S.S."/>
            <person name="Banfield J.F."/>
        </authorList>
    </citation>
    <scope>NUCLEOTIDE SEQUENCE [LARGE SCALE GENOMIC DNA]</scope>
</reference>
<dbReference type="CDD" id="cd07153">
    <property type="entry name" value="Fur_like"/>
    <property type="match status" value="1"/>
</dbReference>
<evidence type="ECO:0000256" key="8">
    <source>
        <dbReference type="PIRSR" id="PIRSR602481-2"/>
    </source>
</evidence>
<protein>
    <recommendedName>
        <fullName evidence="11">Transcriptional repressor</fullName>
    </recommendedName>
</protein>
<accession>A0A1F5MFD7</accession>
<feature type="binding site" evidence="7">
    <location>
        <position position="110"/>
    </location>
    <ligand>
        <name>Zn(2+)</name>
        <dbReference type="ChEBI" id="CHEBI:29105"/>
    </ligand>
</feature>
<sequence>MHLDILQIVCNNCFVLPMDIQKLLKNNGYRVTTERQHVINVINEHPLTVQEIYNELKKGQFDIDLASVYRSLNLFVKLGIVRALELGEGKKRYELVEEHNHHHHLVCNNCGSIENITMNENYLLKAIDKKSKFKIDHHHLEFFGRCANCQ</sequence>
<keyword evidence="4" id="KW-0805">Transcription regulation</keyword>
<evidence type="ECO:0000256" key="3">
    <source>
        <dbReference type="ARBA" id="ARBA00022833"/>
    </source>
</evidence>